<dbReference type="GO" id="GO:0031901">
    <property type="term" value="C:early endosome membrane"/>
    <property type="evidence" value="ECO:0007669"/>
    <property type="project" value="UniProtKB-SubCell"/>
</dbReference>
<keyword evidence="8" id="KW-0333">Golgi apparatus</keyword>
<dbReference type="InterPro" id="IPR002014">
    <property type="entry name" value="VHS_dom"/>
</dbReference>
<dbReference type="Gene3D" id="1.20.5.170">
    <property type="match status" value="1"/>
</dbReference>
<dbReference type="Gene3D" id="2.60.40.1230">
    <property type="match status" value="2"/>
</dbReference>
<feature type="region of interest" description="Disordered" evidence="10">
    <location>
        <begin position="504"/>
        <end position="563"/>
    </location>
</feature>
<feature type="region of interest" description="Disordered" evidence="10">
    <location>
        <begin position="300"/>
        <end position="319"/>
    </location>
</feature>
<evidence type="ECO:0000313" key="14">
    <source>
        <dbReference type="Ensembl" id="ENSPNAP00000042343.1"/>
    </source>
</evidence>
<dbReference type="Pfam" id="PF02883">
    <property type="entry name" value="Alpha_adaptinC2"/>
    <property type="match status" value="1"/>
</dbReference>
<keyword evidence="15" id="KW-1185">Reference proteome</keyword>
<evidence type="ECO:0000259" key="13">
    <source>
        <dbReference type="PROSITE" id="PS50909"/>
    </source>
</evidence>
<reference evidence="14 15" key="1">
    <citation type="submission" date="2020-10" db="EMBL/GenBank/DDBJ databases">
        <title>Pygocentrus nattereri (red-bellied piranha) genome, fPygNat1, primary haplotype.</title>
        <authorList>
            <person name="Myers G."/>
            <person name="Meyer A."/>
            <person name="Karagic N."/>
            <person name="Pippel M."/>
            <person name="Winkler S."/>
            <person name="Tracey A."/>
            <person name="Wood J."/>
            <person name="Formenti G."/>
            <person name="Howe K."/>
            <person name="Fedrigo O."/>
            <person name="Jarvis E.D."/>
        </authorList>
    </citation>
    <scope>NUCLEOTIDE SEQUENCE [LARGE SCALE GENOMIC DNA]</scope>
</reference>
<feature type="domain" description="GAT" evidence="13">
    <location>
        <begin position="171"/>
        <end position="298"/>
    </location>
</feature>
<reference evidence="14" key="3">
    <citation type="submission" date="2025-09" db="UniProtKB">
        <authorList>
            <consortium name="Ensembl"/>
        </authorList>
    </citation>
    <scope>IDENTIFICATION</scope>
</reference>
<feature type="domain" description="GAE" evidence="12">
    <location>
        <begin position="576"/>
        <end position="668"/>
    </location>
</feature>
<evidence type="ECO:0000256" key="10">
    <source>
        <dbReference type="SAM" id="MobiDB-lite"/>
    </source>
</evidence>
<evidence type="ECO:0008006" key="16">
    <source>
        <dbReference type="Google" id="ProtNLM"/>
    </source>
</evidence>
<evidence type="ECO:0000256" key="5">
    <source>
        <dbReference type="ARBA" id="ARBA00022753"/>
    </source>
</evidence>
<feature type="region of interest" description="Disordered" evidence="10">
    <location>
        <begin position="436"/>
        <end position="469"/>
    </location>
</feature>
<dbReference type="GO" id="GO:0031267">
    <property type="term" value="F:small GTPase binding"/>
    <property type="evidence" value="ECO:0007669"/>
    <property type="project" value="InterPro"/>
</dbReference>
<comment type="subcellular location">
    <subcellularLocation>
        <location evidence="2">Early endosome membrane</location>
        <topology evidence="2">Peripheral membrane protein</topology>
    </subcellularLocation>
    <subcellularLocation>
        <location evidence="1">Golgi apparatus</location>
        <location evidence="1">trans-Golgi network membrane</location>
        <topology evidence="1">Peripheral membrane protein</topology>
    </subcellularLocation>
</comment>
<accession>A0AAR2IRK4</accession>
<dbReference type="Pfam" id="PF03127">
    <property type="entry name" value="GAT"/>
    <property type="match status" value="1"/>
</dbReference>
<dbReference type="Ensembl" id="ENSPNAT00000050880.1">
    <property type="protein sequence ID" value="ENSPNAP00000042343.1"/>
    <property type="gene ID" value="ENSPNAG00000013406.2"/>
</dbReference>
<keyword evidence="5" id="KW-0967">Endosome</keyword>
<dbReference type="PANTHER" id="PTHR45905">
    <property type="entry name" value="GOLGI-LOCALIZED, GAMMA-ADAPTIN EAR CONTAINING, ARF BINDING PROTEIN"/>
    <property type="match status" value="1"/>
</dbReference>
<dbReference type="CDD" id="cd14240">
    <property type="entry name" value="GAT_GGA3"/>
    <property type="match status" value="1"/>
</dbReference>
<dbReference type="InterPro" id="IPR008153">
    <property type="entry name" value="GAE_dom"/>
</dbReference>
<evidence type="ECO:0000256" key="3">
    <source>
        <dbReference type="ARBA" id="ARBA00008099"/>
    </source>
</evidence>
<dbReference type="GO" id="GO:0034394">
    <property type="term" value="P:protein localization to cell surface"/>
    <property type="evidence" value="ECO:0007669"/>
    <property type="project" value="TreeGrafter"/>
</dbReference>
<feature type="domain" description="VHS" evidence="11">
    <location>
        <begin position="16"/>
        <end position="146"/>
    </location>
</feature>
<comment type="similarity">
    <text evidence="3">Belongs to the GGA protein family.</text>
</comment>
<dbReference type="Gene3D" id="1.20.58.160">
    <property type="match status" value="1"/>
</dbReference>
<dbReference type="PROSITE" id="PS50179">
    <property type="entry name" value="VHS"/>
    <property type="match status" value="1"/>
</dbReference>
<feature type="region of interest" description="Disordered" evidence="10">
    <location>
        <begin position="337"/>
        <end position="391"/>
    </location>
</feature>
<evidence type="ECO:0000256" key="7">
    <source>
        <dbReference type="ARBA" id="ARBA00022927"/>
    </source>
</evidence>
<dbReference type="GO" id="GO:0035091">
    <property type="term" value="F:phosphatidylinositol binding"/>
    <property type="evidence" value="ECO:0007669"/>
    <property type="project" value="InterPro"/>
</dbReference>
<keyword evidence="7" id="KW-0653">Protein transport</keyword>
<dbReference type="InterPro" id="IPR044111">
    <property type="entry name" value="GAT_GGA3"/>
</dbReference>
<evidence type="ECO:0000259" key="12">
    <source>
        <dbReference type="PROSITE" id="PS50180"/>
    </source>
</evidence>
<dbReference type="InterPro" id="IPR041198">
    <property type="entry name" value="GGA_N-GAT"/>
</dbReference>
<feature type="compositionally biased region" description="Polar residues" evidence="10">
    <location>
        <begin position="301"/>
        <end position="319"/>
    </location>
</feature>
<dbReference type="GO" id="GO:0043130">
    <property type="term" value="F:ubiquitin binding"/>
    <property type="evidence" value="ECO:0007669"/>
    <property type="project" value="InterPro"/>
</dbReference>
<dbReference type="InterPro" id="IPR008942">
    <property type="entry name" value="ENTH_VHS"/>
</dbReference>
<dbReference type="SUPFAM" id="SSF48464">
    <property type="entry name" value="ENTH/VHS domain"/>
    <property type="match status" value="1"/>
</dbReference>
<sequence length="668" mass="72867">MADPEGESLESWLNKATNPSNRQEDWEYIIGFCDQINKELEGPQISVRLLAHKIQSPQEWEALQALTVLEACMKNCGRRFHNEVGKFRFLNELIKVVSPKYLGDRVSEKVKIKVIEMLFSWSTALPDETKITEAYQMLKRQGIVTTDPEVPADKTLIPSPPDRPHNPVFENEEKSKRLAELLKSKKPEDLQEANRLIKNMVKEDEARVQKVAQRTSTLLEVNNSVKLLNEMLRHFSKDQSTQADRELLKDLHDDCDKLRTTVFKLATETEDDDSSLGEILQASDDLSRVINSYKSIVEGQAVNTDTPGSTTSERTDNGSSSEILIDLAGLDVHTASLQHPPLPSAQIPADLFMSPPAFDPPPPYPNSSSAQPGLQVNIKDSPNRPIASENPNSLSLLDEELISLGLSDPVTAASTQKQENEDNQWTALQASNPLMDLLSSSPPLDLLQSAAPATPESTSASDSSRASESFGGVAPLAFPAPAQSVSTSLQDLALLDLGKPSDPAGLAKAESASLPCEGGGPAVTSSTKPPNSAFPPDSPLLHPLSPPLVARQGTAAPQPDPSLTNVFVPLDSIRPSKESPVTAYDKDGVCVLLHFASNCPPGRPDVLVMVVSMLNTAPLQVKNLTLQAAVPKEKMRLRYKLMFVLGDRQCSETGEVDKFPPVERWGRL</sequence>
<organism evidence="14 15">
    <name type="scientific">Pygocentrus nattereri</name>
    <name type="common">Red-bellied piranha</name>
    <dbReference type="NCBI Taxonomy" id="42514"/>
    <lineage>
        <taxon>Eukaryota</taxon>
        <taxon>Metazoa</taxon>
        <taxon>Chordata</taxon>
        <taxon>Craniata</taxon>
        <taxon>Vertebrata</taxon>
        <taxon>Euteleostomi</taxon>
        <taxon>Actinopterygii</taxon>
        <taxon>Neopterygii</taxon>
        <taxon>Teleostei</taxon>
        <taxon>Ostariophysi</taxon>
        <taxon>Characiformes</taxon>
        <taxon>Characoidei</taxon>
        <taxon>Pygocentrus</taxon>
    </lineage>
</organism>
<dbReference type="InterPro" id="IPR013041">
    <property type="entry name" value="Clathrin_app_Ig-like_sf"/>
</dbReference>
<dbReference type="GeneTree" id="ENSGT00940000157333"/>
<evidence type="ECO:0000259" key="11">
    <source>
        <dbReference type="PROSITE" id="PS50179"/>
    </source>
</evidence>
<dbReference type="AlphaFoldDB" id="A0AAR2IRK4"/>
<keyword evidence="6" id="KW-0832">Ubl conjugation</keyword>
<dbReference type="Gene3D" id="1.25.40.90">
    <property type="match status" value="1"/>
</dbReference>
<dbReference type="Proteomes" id="UP001501920">
    <property type="component" value="Chromosome 30"/>
</dbReference>
<dbReference type="InterPro" id="IPR008152">
    <property type="entry name" value="Clathrin_a/b/g-adaptin_app_Ig"/>
</dbReference>
<dbReference type="SMART" id="SM00288">
    <property type="entry name" value="VHS"/>
    <property type="match status" value="1"/>
</dbReference>
<name>A0AAR2IRK4_PYGNA</name>
<protein>
    <recommendedName>
        <fullName evidence="16">VHS domain-containing protein</fullName>
    </recommendedName>
</protein>
<evidence type="ECO:0000256" key="8">
    <source>
        <dbReference type="ARBA" id="ARBA00023034"/>
    </source>
</evidence>
<dbReference type="PROSITE" id="PS50180">
    <property type="entry name" value="GAE"/>
    <property type="match status" value="1"/>
</dbReference>
<dbReference type="SUPFAM" id="SSF49348">
    <property type="entry name" value="Clathrin adaptor appendage domain"/>
    <property type="match status" value="1"/>
</dbReference>
<dbReference type="PANTHER" id="PTHR45905:SF3">
    <property type="entry name" value="ADP-RIBOSYLATION FACTOR-BINDING PROTEIN GGA3"/>
    <property type="match status" value="1"/>
</dbReference>
<evidence type="ECO:0000313" key="15">
    <source>
        <dbReference type="Proteomes" id="UP001501920"/>
    </source>
</evidence>
<dbReference type="InterPro" id="IPR046996">
    <property type="entry name" value="VHS_GGA3"/>
</dbReference>
<dbReference type="Pfam" id="PF00790">
    <property type="entry name" value="VHS"/>
    <property type="match status" value="1"/>
</dbReference>
<evidence type="ECO:0000256" key="6">
    <source>
        <dbReference type="ARBA" id="ARBA00022843"/>
    </source>
</evidence>
<dbReference type="InterPro" id="IPR027422">
    <property type="entry name" value="GGA1-3"/>
</dbReference>
<evidence type="ECO:0000256" key="2">
    <source>
        <dbReference type="ARBA" id="ARBA00004220"/>
    </source>
</evidence>
<dbReference type="PROSITE" id="PS50909">
    <property type="entry name" value="GAT"/>
    <property type="match status" value="1"/>
</dbReference>
<dbReference type="FunFam" id="1.20.5.170:FF:000023">
    <property type="entry name" value="ADP-ribosylation factor-binding protein GGA3 isoform X1"/>
    <property type="match status" value="1"/>
</dbReference>
<dbReference type="InterPro" id="IPR038425">
    <property type="entry name" value="GAT_sf"/>
</dbReference>
<dbReference type="GO" id="GO:0006893">
    <property type="term" value="P:Golgi to plasma membrane transport"/>
    <property type="evidence" value="ECO:0007669"/>
    <property type="project" value="TreeGrafter"/>
</dbReference>
<evidence type="ECO:0000256" key="1">
    <source>
        <dbReference type="ARBA" id="ARBA00004150"/>
    </source>
</evidence>
<dbReference type="GO" id="GO:0005802">
    <property type="term" value="C:trans-Golgi network"/>
    <property type="evidence" value="ECO:0007669"/>
    <property type="project" value="InterPro"/>
</dbReference>
<dbReference type="InterPro" id="IPR004152">
    <property type="entry name" value="GAT_dom"/>
</dbReference>
<dbReference type="FunFam" id="1.25.40.90:FF:000011">
    <property type="entry name" value="ADP-ribosylation factor-binding protein GGA3 isoform X1"/>
    <property type="match status" value="1"/>
</dbReference>
<dbReference type="GO" id="GO:0006886">
    <property type="term" value="P:intracellular protein transport"/>
    <property type="evidence" value="ECO:0007669"/>
    <property type="project" value="InterPro"/>
</dbReference>
<proteinExistence type="inferred from homology"/>
<dbReference type="SUPFAM" id="SSF89009">
    <property type="entry name" value="GAT-like domain"/>
    <property type="match status" value="1"/>
</dbReference>
<dbReference type="Pfam" id="PF18308">
    <property type="entry name" value="GGA_N-GAT"/>
    <property type="match status" value="1"/>
</dbReference>
<reference evidence="14" key="2">
    <citation type="submission" date="2025-08" db="UniProtKB">
        <authorList>
            <consortium name="Ensembl"/>
        </authorList>
    </citation>
    <scope>IDENTIFICATION</scope>
</reference>
<dbReference type="CDD" id="cd17008">
    <property type="entry name" value="VHS_GGA3"/>
    <property type="match status" value="1"/>
</dbReference>
<evidence type="ECO:0000256" key="4">
    <source>
        <dbReference type="ARBA" id="ARBA00022448"/>
    </source>
</evidence>
<keyword evidence="9" id="KW-0472">Membrane</keyword>
<dbReference type="SMART" id="SM00809">
    <property type="entry name" value="Alpha_adaptinC2"/>
    <property type="match status" value="1"/>
</dbReference>
<keyword evidence="4" id="KW-0813">Transport</keyword>
<evidence type="ECO:0000256" key="9">
    <source>
        <dbReference type="ARBA" id="ARBA00023136"/>
    </source>
</evidence>